<evidence type="ECO:0000313" key="4">
    <source>
        <dbReference type="WBParaSite" id="GPUH_0000920601-mRNA-1"/>
    </source>
</evidence>
<dbReference type="OrthoDB" id="504708at2759"/>
<proteinExistence type="predicted"/>
<sequence length="106" mass="11797">MSILHFLARNILSSFILSSLFSQNASAAVAQNGICDTSRDIFLRIEPSGNPQVYLHCISVGFGTLGVWQLESCPAGQIFFYSEQRCISVEQRIAQEMHELPVNSFI</sequence>
<feature type="chain" id="PRO_5043138782" evidence="1">
    <location>
        <begin position="28"/>
        <end position="106"/>
    </location>
</feature>
<dbReference type="InterPro" id="IPR036508">
    <property type="entry name" value="Chitin-bd_dom_sf"/>
</dbReference>
<protein>
    <submittedName>
        <fullName evidence="4">Chitin-binding type-2 domain-containing protein</fullName>
    </submittedName>
</protein>
<dbReference type="SUPFAM" id="SSF57625">
    <property type="entry name" value="Invertebrate chitin-binding proteins"/>
    <property type="match status" value="1"/>
</dbReference>
<reference evidence="2 3" key="2">
    <citation type="submission" date="2018-11" db="EMBL/GenBank/DDBJ databases">
        <authorList>
            <consortium name="Pathogen Informatics"/>
        </authorList>
    </citation>
    <scope>NUCLEOTIDE SEQUENCE [LARGE SCALE GENOMIC DNA]</scope>
</reference>
<dbReference type="Proteomes" id="UP000271098">
    <property type="component" value="Unassembled WGS sequence"/>
</dbReference>
<organism evidence="4">
    <name type="scientific">Gongylonema pulchrum</name>
    <dbReference type="NCBI Taxonomy" id="637853"/>
    <lineage>
        <taxon>Eukaryota</taxon>
        <taxon>Metazoa</taxon>
        <taxon>Ecdysozoa</taxon>
        <taxon>Nematoda</taxon>
        <taxon>Chromadorea</taxon>
        <taxon>Rhabditida</taxon>
        <taxon>Spirurina</taxon>
        <taxon>Spiruromorpha</taxon>
        <taxon>Spiruroidea</taxon>
        <taxon>Gongylonematidae</taxon>
        <taxon>Gongylonema</taxon>
    </lineage>
</organism>
<feature type="signal peptide" evidence="1">
    <location>
        <begin position="1"/>
        <end position="27"/>
    </location>
</feature>
<evidence type="ECO:0000313" key="3">
    <source>
        <dbReference type="Proteomes" id="UP000271098"/>
    </source>
</evidence>
<dbReference type="EMBL" id="UYRT01029167">
    <property type="protein sequence ID" value="VDK69182.1"/>
    <property type="molecule type" value="Genomic_DNA"/>
</dbReference>
<accession>A0A183DKF5</accession>
<dbReference type="AlphaFoldDB" id="A0A183DKF5"/>
<name>A0A183DKF5_9BILA</name>
<reference evidence="4" key="1">
    <citation type="submission" date="2016-06" db="UniProtKB">
        <authorList>
            <consortium name="WormBaseParasite"/>
        </authorList>
    </citation>
    <scope>IDENTIFICATION</scope>
</reference>
<keyword evidence="3" id="KW-1185">Reference proteome</keyword>
<keyword evidence="1" id="KW-0732">Signal</keyword>
<evidence type="ECO:0000256" key="1">
    <source>
        <dbReference type="SAM" id="SignalP"/>
    </source>
</evidence>
<evidence type="ECO:0000313" key="2">
    <source>
        <dbReference type="EMBL" id="VDK69182.1"/>
    </source>
</evidence>
<dbReference type="WBParaSite" id="GPUH_0000920601-mRNA-1">
    <property type="protein sequence ID" value="GPUH_0000920601-mRNA-1"/>
    <property type="gene ID" value="GPUH_0000920601"/>
</dbReference>
<dbReference type="GO" id="GO:0008061">
    <property type="term" value="F:chitin binding"/>
    <property type="evidence" value="ECO:0007669"/>
    <property type="project" value="InterPro"/>
</dbReference>
<gene>
    <name evidence="2" type="ORF">GPUH_LOCUS9189</name>
</gene>